<dbReference type="Proteomes" id="UP000689195">
    <property type="component" value="Unassembled WGS sequence"/>
</dbReference>
<proteinExistence type="predicted"/>
<organism evidence="2 3">
    <name type="scientific">Paramecium pentaurelia</name>
    <dbReference type="NCBI Taxonomy" id="43138"/>
    <lineage>
        <taxon>Eukaryota</taxon>
        <taxon>Sar</taxon>
        <taxon>Alveolata</taxon>
        <taxon>Ciliophora</taxon>
        <taxon>Intramacronucleata</taxon>
        <taxon>Oligohymenophorea</taxon>
        <taxon>Peniculida</taxon>
        <taxon>Parameciidae</taxon>
        <taxon>Paramecium</taxon>
    </lineage>
</organism>
<evidence type="ECO:0000313" key="3">
    <source>
        <dbReference type="Proteomes" id="UP000689195"/>
    </source>
</evidence>
<evidence type="ECO:0000313" key="2">
    <source>
        <dbReference type="EMBL" id="CAD8181618.1"/>
    </source>
</evidence>
<comment type="caution">
    <text evidence="2">The sequence shown here is derived from an EMBL/GenBank/DDBJ whole genome shotgun (WGS) entry which is preliminary data.</text>
</comment>
<evidence type="ECO:0008006" key="4">
    <source>
        <dbReference type="Google" id="ProtNLM"/>
    </source>
</evidence>
<feature type="transmembrane region" description="Helical" evidence="1">
    <location>
        <begin position="49"/>
        <end position="68"/>
    </location>
</feature>
<feature type="transmembrane region" description="Helical" evidence="1">
    <location>
        <begin position="80"/>
        <end position="97"/>
    </location>
</feature>
<keyword evidence="3" id="KW-1185">Reference proteome</keyword>
<reference evidence="2" key="1">
    <citation type="submission" date="2021-01" db="EMBL/GenBank/DDBJ databases">
        <authorList>
            <consortium name="Genoscope - CEA"/>
            <person name="William W."/>
        </authorList>
    </citation>
    <scope>NUCLEOTIDE SEQUENCE</scope>
</reference>
<sequence length="109" mass="13362">MLITLMQICDDKFYIFTIQNQQCQQIKSDQNDYPIRVSVIFCFKMWRKINCQLILYVLISVAMDFLSINMKCDKGNRRRWIFFILQYEGFISMYKLGRIIKFMYIYQSF</sequence>
<dbReference type="EMBL" id="CAJJDO010000076">
    <property type="protein sequence ID" value="CAD8181618.1"/>
    <property type="molecule type" value="Genomic_DNA"/>
</dbReference>
<dbReference type="AlphaFoldDB" id="A0A8S1VUU9"/>
<accession>A0A8S1VUU9</accession>
<name>A0A8S1VUU9_9CILI</name>
<protein>
    <recommendedName>
        <fullName evidence="4">Transmembrane protein</fullName>
    </recommendedName>
</protein>
<keyword evidence="1" id="KW-0812">Transmembrane</keyword>
<gene>
    <name evidence="2" type="ORF">PPENT_87.1.T0760235</name>
</gene>
<keyword evidence="1" id="KW-0472">Membrane</keyword>
<evidence type="ECO:0000256" key="1">
    <source>
        <dbReference type="SAM" id="Phobius"/>
    </source>
</evidence>
<keyword evidence="1" id="KW-1133">Transmembrane helix</keyword>